<dbReference type="EMBL" id="CP075585">
    <property type="protein sequence ID" value="QZA59339.1"/>
    <property type="molecule type" value="Genomic_DNA"/>
</dbReference>
<feature type="domain" description="Peptide methionine sulphoxide reductase MsrA" evidence="5">
    <location>
        <begin position="9"/>
        <end position="66"/>
    </location>
</feature>
<dbReference type="GO" id="GO:0008113">
    <property type="term" value="F:peptide-methionine (S)-S-oxide reductase activity"/>
    <property type="evidence" value="ECO:0007669"/>
    <property type="project" value="UniProtKB-EC"/>
</dbReference>
<gene>
    <name evidence="6" type="ORF">RHAB15C_0001225</name>
</gene>
<dbReference type="Proteomes" id="UP000822862">
    <property type="component" value="Chromosome"/>
</dbReference>
<dbReference type="EC" id="1.8.4.11" evidence="1"/>
<dbReference type="Gene3D" id="3.30.1060.10">
    <property type="entry name" value="Peptide methionine sulphoxide reductase MsrA"/>
    <property type="match status" value="1"/>
</dbReference>
<dbReference type="PANTHER" id="PTHR42799:SF2">
    <property type="entry name" value="MITOCHONDRIAL PEPTIDE METHIONINE SULFOXIDE REDUCTASE"/>
    <property type="match status" value="1"/>
</dbReference>
<evidence type="ECO:0000313" key="6">
    <source>
        <dbReference type="EMBL" id="QZA59339.1"/>
    </source>
</evidence>
<keyword evidence="7" id="KW-1185">Reference proteome</keyword>
<evidence type="ECO:0000256" key="2">
    <source>
        <dbReference type="ARBA" id="ARBA00023002"/>
    </source>
</evidence>
<evidence type="ECO:0000256" key="3">
    <source>
        <dbReference type="ARBA" id="ARBA00047806"/>
    </source>
</evidence>
<accession>A0ABX8Z121</accession>
<sequence>MVEESLEIAIFAGGCFWHVQHNFNQIGGVVSTKAGYTGGDKLDPCYEEVCSKETEHFEAVQVVYNP</sequence>
<keyword evidence="2 6" id="KW-0560">Oxidoreductase</keyword>
<dbReference type="InterPro" id="IPR050162">
    <property type="entry name" value="MsrA_MetSO_reductase"/>
</dbReference>
<protein>
    <recommendedName>
        <fullName evidence="1">peptide-methionine (S)-S-oxide reductase</fullName>
        <ecNumber evidence="1">1.8.4.11</ecNumber>
    </recommendedName>
</protein>
<proteinExistence type="predicted"/>
<dbReference type="PANTHER" id="PTHR42799">
    <property type="entry name" value="MITOCHONDRIAL PEPTIDE METHIONINE SULFOXIDE REDUCTASE"/>
    <property type="match status" value="1"/>
</dbReference>
<evidence type="ECO:0000259" key="5">
    <source>
        <dbReference type="Pfam" id="PF01625"/>
    </source>
</evidence>
<comment type="catalytic activity">
    <reaction evidence="3">
        <text>L-methionyl-[protein] + [thioredoxin]-disulfide + H2O = L-methionyl-(S)-S-oxide-[protein] + [thioredoxin]-dithiol</text>
        <dbReference type="Rhea" id="RHEA:14217"/>
        <dbReference type="Rhea" id="RHEA-COMP:10698"/>
        <dbReference type="Rhea" id="RHEA-COMP:10700"/>
        <dbReference type="Rhea" id="RHEA-COMP:12313"/>
        <dbReference type="Rhea" id="RHEA-COMP:12315"/>
        <dbReference type="ChEBI" id="CHEBI:15377"/>
        <dbReference type="ChEBI" id="CHEBI:16044"/>
        <dbReference type="ChEBI" id="CHEBI:29950"/>
        <dbReference type="ChEBI" id="CHEBI:44120"/>
        <dbReference type="ChEBI" id="CHEBI:50058"/>
        <dbReference type="EC" id="1.8.4.11"/>
    </reaction>
</comment>
<dbReference type="InterPro" id="IPR036509">
    <property type="entry name" value="Met_Sox_Rdtase_MsrA_sf"/>
</dbReference>
<comment type="catalytic activity">
    <reaction evidence="4">
        <text>[thioredoxin]-disulfide + L-methionine + H2O = L-methionine (S)-S-oxide + [thioredoxin]-dithiol</text>
        <dbReference type="Rhea" id="RHEA:19993"/>
        <dbReference type="Rhea" id="RHEA-COMP:10698"/>
        <dbReference type="Rhea" id="RHEA-COMP:10700"/>
        <dbReference type="ChEBI" id="CHEBI:15377"/>
        <dbReference type="ChEBI" id="CHEBI:29950"/>
        <dbReference type="ChEBI" id="CHEBI:50058"/>
        <dbReference type="ChEBI" id="CHEBI:57844"/>
        <dbReference type="ChEBI" id="CHEBI:58772"/>
        <dbReference type="EC" id="1.8.4.11"/>
    </reaction>
</comment>
<dbReference type="Pfam" id="PF01625">
    <property type="entry name" value="PMSR"/>
    <property type="match status" value="1"/>
</dbReference>
<evidence type="ECO:0000256" key="1">
    <source>
        <dbReference type="ARBA" id="ARBA00012502"/>
    </source>
</evidence>
<evidence type="ECO:0000313" key="7">
    <source>
        <dbReference type="Proteomes" id="UP000822862"/>
    </source>
</evidence>
<dbReference type="SUPFAM" id="SSF55068">
    <property type="entry name" value="Peptide methionine sulfoxide reductase"/>
    <property type="match status" value="1"/>
</dbReference>
<name>A0ABX8Z121_9BACT</name>
<dbReference type="InterPro" id="IPR002569">
    <property type="entry name" value="Met_Sox_Rdtase_MsrA_dom"/>
</dbReference>
<evidence type="ECO:0000256" key="4">
    <source>
        <dbReference type="ARBA" id="ARBA00048782"/>
    </source>
</evidence>
<organism evidence="6 7">
    <name type="scientific">Candidatus Rhabdochlamydia porcellionis</name>
    <dbReference type="NCBI Taxonomy" id="225148"/>
    <lineage>
        <taxon>Bacteria</taxon>
        <taxon>Pseudomonadati</taxon>
        <taxon>Chlamydiota</taxon>
        <taxon>Chlamydiia</taxon>
        <taxon>Parachlamydiales</taxon>
        <taxon>Candidatus Rhabdochlamydiaceae</taxon>
        <taxon>Candidatus Rhabdochlamydia</taxon>
    </lineage>
</organism>
<reference evidence="6 7" key="1">
    <citation type="submission" date="2021-05" db="EMBL/GenBank/DDBJ databases">
        <title>Ecology and evolution of chlamydial symbionts of arthropods.</title>
        <authorList>
            <person name="Halter T."/>
            <person name="Sixt B.S."/>
            <person name="Toenshoff E.R."/>
            <person name="Koestlbacher S."/>
            <person name="Schulz F."/>
            <person name="Kostanjsek R."/>
            <person name="Collingro A."/>
            <person name="Hendrickx F."/>
            <person name="Horn M."/>
        </authorList>
    </citation>
    <scope>NUCLEOTIDE SEQUENCE [LARGE SCALE GENOMIC DNA]</scope>
    <source>
        <strain evidence="6 7">15C</strain>
    </source>
</reference>